<dbReference type="RefSeq" id="WP_007318979.1">
    <property type="nucleotide sequence ID" value="NZ_BAEH01000092.1"/>
</dbReference>
<dbReference type="InterPro" id="IPR036388">
    <property type="entry name" value="WH-like_DNA-bd_sf"/>
</dbReference>
<dbReference type="InterPro" id="IPR013324">
    <property type="entry name" value="RNA_pol_sigma_r3/r4-like"/>
</dbReference>
<organism evidence="1 2">
    <name type="scientific">Gordonia effusa NBRC 100432</name>
    <dbReference type="NCBI Taxonomy" id="1077974"/>
    <lineage>
        <taxon>Bacteria</taxon>
        <taxon>Bacillati</taxon>
        <taxon>Actinomycetota</taxon>
        <taxon>Actinomycetes</taxon>
        <taxon>Mycobacteriales</taxon>
        <taxon>Gordoniaceae</taxon>
        <taxon>Gordonia</taxon>
    </lineage>
</organism>
<dbReference type="STRING" id="1077974.GOEFS_092_00690"/>
<keyword evidence="2" id="KW-1185">Reference proteome</keyword>
<dbReference type="EMBL" id="BAEH01000092">
    <property type="protein sequence ID" value="GAB19644.1"/>
    <property type="molecule type" value="Genomic_DNA"/>
</dbReference>
<dbReference type="Gene3D" id="1.10.10.10">
    <property type="entry name" value="Winged helix-like DNA-binding domain superfamily/Winged helix DNA-binding domain"/>
    <property type="match status" value="1"/>
</dbReference>
<reference evidence="1 2" key="1">
    <citation type="submission" date="2011-12" db="EMBL/GenBank/DDBJ databases">
        <title>Whole genome shotgun sequence of Gordonia effusa NBRC 100432.</title>
        <authorList>
            <person name="Yoshida I."/>
            <person name="Takarada H."/>
            <person name="Hosoyama A."/>
            <person name="Tsuchikane K."/>
            <person name="Katsumata H."/>
            <person name="Yamazaki S."/>
            <person name="Fujita N."/>
        </authorList>
    </citation>
    <scope>NUCLEOTIDE SEQUENCE [LARGE SCALE GENOMIC DNA]</scope>
    <source>
        <strain evidence="1 2">NBRC 100432</strain>
    </source>
</reference>
<dbReference type="Proteomes" id="UP000035034">
    <property type="component" value="Unassembled WGS sequence"/>
</dbReference>
<gene>
    <name evidence="1" type="ORF">GOEFS_092_00690</name>
</gene>
<evidence type="ECO:0008006" key="3">
    <source>
        <dbReference type="Google" id="ProtNLM"/>
    </source>
</evidence>
<dbReference type="OrthoDB" id="3928741at2"/>
<evidence type="ECO:0000313" key="2">
    <source>
        <dbReference type="Proteomes" id="UP000035034"/>
    </source>
</evidence>
<dbReference type="SUPFAM" id="SSF88659">
    <property type="entry name" value="Sigma3 and sigma4 domains of RNA polymerase sigma factors"/>
    <property type="match status" value="1"/>
</dbReference>
<dbReference type="eggNOG" id="COG0568">
    <property type="taxonomic scope" value="Bacteria"/>
</dbReference>
<accession>H0R3J3</accession>
<evidence type="ECO:0000313" key="1">
    <source>
        <dbReference type="EMBL" id="GAB19644.1"/>
    </source>
</evidence>
<protein>
    <recommendedName>
        <fullName evidence="3">RNA polymerase sigma-70 region 4 domain-containing protein</fullName>
    </recommendedName>
</protein>
<dbReference type="AlphaFoldDB" id="H0R3J3"/>
<name>H0R3J3_9ACTN</name>
<proteinExistence type="predicted"/>
<comment type="caution">
    <text evidence="1">The sequence shown here is derived from an EMBL/GenBank/DDBJ whole genome shotgun (WGS) entry which is preliminary data.</text>
</comment>
<sequence>MSRSIHGSLSTEPWVTLLPWLEDYRGGPPILASDELIVNAWIDSTPQQTLTKTNIDACCSRIAERFVADRRAQTLALAFPASVKVGTLLDLEVSAGTVNALTHNGIHDISTLTEYTVASLLALPRIGHGVVQNVLVALVALSAQGTAVEKPATAPEPIADFVRGLSSRDQLVLRERILAERPRTQTELATQIGSSRERVTQLDRVIRSKLESLVTQVHSLSTLRSDILSRAHPLLAVDALIADHPDAGKPVAALDVATWRVACAGTAGITTSEGWILRGSFRDVTAQTHAAVTAAATPEGTAPVFHVATSLGLQADEAVRWLSHSGFAILGEHAISTTASTGDLVAAALGIAGTALTFGEIVAALRDFPRADSSIRNALVSDDRIIKTDRNHYGLARWGGERYLPVHRQIGALLDAAGGTATIDEIADVIQAKYAVSEASIRAYASSGEFETRGHTVARRARPYRPRKSPSSTRALYREGDTVHWQTMITAAHIKGAAFNIPSALAGIIGVGPGSPVTLESPFGPQHFTWASVQARCGSIKRFVTRMPLAQGSSVFIDFGPGTFDIRSAPQLAGRSATSQILGHLGRTPARLRNGDLIVVLREALWLPADATVDAVIATLEQRKESALAQLVRSTLD</sequence>